<dbReference type="EMBL" id="BEZZ01016846">
    <property type="protein sequence ID" value="GCC39022.1"/>
    <property type="molecule type" value="Genomic_DNA"/>
</dbReference>
<sequence length="36" mass="4116">LKLLQFSKPAYWMKAADQVVPTTHLTTLEEGQASRR</sequence>
<feature type="non-terminal residue" evidence="1">
    <location>
        <position position="1"/>
    </location>
</feature>
<reference evidence="1 2" key="1">
    <citation type="journal article" date="2018" name="Nat. Ecol. Evol.">
        <title>Shark genomes provide insights into elasmobranch evolution and the origin of vertebrates.</title>
        <authorList>
            <person name="Hara Y"/>
            <person name="Yamaguchi K"/>
            <person name="Onimaru K"/>
            <person name="Kadota M"/>
            <person name="Koyanagi M"/>
            <person name="Keeley SD"/>
            <person name="Tatsumi K"/>
            <person name="Tanaka K"/>
            <person name="Motone F"/>
            <person name="Kageyama Y"/>
            <person name="Nozu R"/>
            <person name="Adachi N"/>
            <person name="Nishimura O"/>
            <person name="Nakagawa R"/>
            <person name="Tanegashima C"/>
            <person name="Kiyatake I"/>
            <person name="Matsumoto R"/>
            <person name="Murakumo K"/>
            <person name="Nishida K"/>
            <person name="Terakita A"/>
            <person name="Kuratani S"/>
            <person name="Sato K"/>
            <person name="Hyodo S Kuraku.S."/>
        </authorList>
    </citation>
    <scope>NUCLEOTIDE SEQUENCE [LARGE SCALE GENOMIC DNA]</scope>
</reference>
<keyword evidence="2" id="KW-1185">Reference proteome</keyword>
<evidence type="ECO:0000313" key="2">
    <source>
        <dbReference type="Proteomes" id="UP000287033"/>
    </source>
</evidence>
<dbReference type="Proteomes" id="UP000287033">
    <property type="component" value="Unassembled WGS sequence"/>
</dbReference>
<accession>A0A401T8U1</accession>
<name>A0A401T8U1_CHIPU</name>
<organism evidence="1 2">
    <name type="scientific">Chiloscyllium punctatum</name>
    <name type="common">Brownbanded bambooshark</name>
    <name type="synonym">Hemiscyllium punctatum</name>
    <dbReference type="NCBI Taxonomy" id="137246"/>
    <lineage>
        <taxon>Eukaryota</taxon>
        <taxon>Metazoa</taxon>
        <taxon>Chordata</taxon>
        <taxon>Craniata</taxon>
        <taxon>Vertebrata</taxon>
        <taxon>Chondrichthyes</taxon>
        <taxon>Elasmobranchii</taxon>
        <taxon>Galeomorphii</taxon>
        <taxon>Galeoidea</taxon>
        <taxon>Orectolobiformes</taxon>
        <taxon>Hemiscylliidae</taxon>
        <taxon>Chiloscyllium</taxon>
    </lineage>
</organism>
<dbReference type="AlphaFoldDB" id="A0A401T8U1"/>
<evidence type="ECO:0000313" key="1">
    <source>
        <dbReference type="EMBL" id="GCC39022.1"/>
    </source>
</evidence>
<comment type="caution">
    <text evidence="1">The sequence shown here is derived from an EMBL/GenBank/DDBJ whole genome shotgun (WGS) entry which is preliminary data.</text>
</comment>
<gene>
    <name evidence="1" type="ORF">chiPu_0023176</name>
</gene>
<protein>
    <submittedName>
        <fullName evidence="1">Uncharacterized protein</fullName>
    </submittedName>
</protein>
<proteinExistence type="predicted"/>